<proteinExistence type="predicted"/>
<evidence type="ECO:0000313" key="2">
    <source>
        <dbReference type="EMBL" id="CAE8711019.1"/>
    </source>
</evidence>
<dbReference type="Proteomes" id="UP000626109">
    <property type="component" value="Unassembled WGS sequence"/>
</dbReference>
<accession>A0A813KY46</accession>
<evidence type="ECO:0000256" key="1">
    <source>
        <dbReference type="SAM" id="MobiDB-lite"/>
    </source>
</evidence>
<protein>
    <submittedName>
        <fullName evidence="2">Uncharacterized protein</fullName>
    </submittedName>
</protein>
<dbReference type="AlphaFoldDB" id="A0A813KY46"/>
<feature type="region of interest" description="Disordered" evidence="1">
    <location>
        <begin position="1"/>
        <end position="94"/>
    </location>
</feature>
<dbReference type="EMBL" id="CAJNNW010032090">
    <property type="protein sequence ID" value="CAE8711019.1"/>
    <property type="molecule type" value="Genomic_DNA"/>
</dbReference>
<name>A0A813KY46_POLGL</name>
<evidence type="ECO:0000313" key="3">
    <source>
        <dbReference type="Proteomes" id="UP000626109"/>
    </source>
</evidence>
<comment type="caution">
    <text evidence="2">The sequence shown here is derived from an EMBL/GenBank/DDBJ whole genome shotgun (WGS) entry which is preliminary data.</text>
</comment>
<sequence length="109" mass="11729">MPLMEIPGMQMPEVQLATSSVPGESPESQQQQEQEQEQQQQQQQQQQPQLPVTDAPRGRTPRPGALPALFAGSASDSLQQQAPSTMEAPSVQLPEGVAAVLSESEVPEK</sequence>
<feature type="compositionally biased region" description="Polar residues" evidence="1">
    <location>
        <begin position="74"/>
        <end position="84"/>
    </location>
</feature>
<feature type="compositionally biased region" description="Low complexity" evidence="1">
    <location>
        <begin position="24"/>
        <end position="49"/>
    </location>
</feature>
<gene>
    <name evidence="2" type="ORF">PGLA2088_LOCUS36260</name>
</gene>
<organism evidence="2 3">
    <name type="scientific">Polarella glacialis</name>
    <name type="common">Dinoflagellate</name>
    <dbReference type="NCBI Taxonomy" id="89957"/>
    <lineage>
        <taxon>Eukaryota</taxon>
        <taxon>Sar</taxon>
        <taxon>Alveolata</taxon>
        <taxon>Dinophyceae</taxon>
        <taxon>Suessiales</taxon>
        <taxon>Suessiaceae</taxon>
        <taxon>Polarella</taxon>
    </lineage>
</organism>
<reference evidence="2" key="1">
    <citation type="submission" date="2021-02" db="EMBL/GenBank/DDBJ databases">
        <authorList>
            <person name="Dougan E. K."/>
            <person name="Rhodes N."/>
            <person name="Thang M."/>
            <person name="Chan C."/>
        </authorList>
    </citation>
    <scope>NUCLEOTIDE SEQUENCE</scope>
</reference>